<comment type="caution">
    <text evidence="3">The sequence shown here is derived from an EMBL/GenBank/DDBJ whole genome shotgun (WGS) entry which is preliminary data.</text>
</comment>
<dbReference type="PANTHER" id="PTHR31157">
    <property type="entry name" value="SCP DOMAIN-CONTAINING PROTEIN"/>
    <property type="match status" value="1"/>
</dbReference>
<gene>
    <name evidence="3" type="ORF">LQ567_09395</name>
</gene>
<dbReference type="CDD" id="cd05379">
    <property type="entry name" value="CAP_bacterial"/>
    <property type="match status" value="1"/>
</dbReference>
<evidence type="ECO:0000313" key="3">
    <source>
        <dbReference type="EMBL" id="MCD2422975.1"/>
    </source>
</evidence>
<feature type="domain" description="SCP" evidence="2">
    <location>
        <begin position="44"/>
        <end position="154"/>
    </location>
</feature>
<sequence length="168" mass="18523">MMDRVFSFFLPAFLLLTVVACSSSKRPQSAMNDDGFSSRNFLQQINTIRARGCNCGGRNYPPAPAVGWNNKLENAAAAHSNYMQRSGRLTHSGRNGMMPEKRVSASGYQWSAVAENIAMGQRSTSEVIQSWLQSPQHCRNIMSRNITEIGAARSGAYWTLVLAAPAYK</sequence>
<dbReference type="PANTHER" id="PTHR31157:SF1">
    <property type="entry name" value="SCP DOMAIN-CONTAINING PROTEIN"/>
    <property type="match status" value="1"/>
</dbReference>
<organism evidence="3 4">
    <name type="scientific">Niabella pedocola</name>
    <dbReference type="NCBI Taxonomy" id="1752077"/>
    <lineage>
        <taxon>Bacteria</taxon>
        <taxon>Pseudomonadati</taxon>
        <taxon>Bacteroidota</taxon>
        <taxon>Chitinophagia</taxon>
        <taxon>Chitinophagales</taxon>
        <taxon>Chitinophagaceae</taxon>
        <taxon>Niabella</taxon>
    </lineage>
</organism>
<keyword evidence="1" id="KW-0732">Signal</keyword>
<dbReference type="Pfam" id="PF00188">
    <property type="entry name" value="CAP"/>
    <property type="match status" value="1"/>
</dbReference>
<dbReference type="Proteomes" id="UP001199816">
    <property type="component" value="Unassembled WGS sequence"/>
</dbReference>
<dbReference type="PROSITE" id="PS51257">
    <property type="entry name" value="PROKAR_LIPOPROTEIN"/>
    <property type="match status" value="1"/>
</dbReference>
<evidence type="ECO:0000256" key="1">
    <source>
        <dbReference type="SAM" id="SignalP"/>
    </source>
</evidence>
<name>A0ABS8PPF0_9BACT</name>
<reference evidence="3 4" key="1">
    <citation type="submission" date="2021-11" db="EMBL/GenBank/DDBJ databases">
        <title>Genomic of Niabella pedocola.</title>
        <authorList>
            <person name="Wu T."/>
        </authorList>
    </citation>
    <scope>NUCLEOTIDE SEQUENCE [LARGE SCALE GENOMIC DNA]</scope>
    <source>
        <strain evidence="3 4">JCM 31011</strain>
    </source>
</reference>
<dbReference type="RefSeq" id="WP_231004246.1">
    <property type="nucleotide sequence ID" value="NZ_JAJNEC010000005.1"/>
</dbReference>
<evidence type="ECO:0000259" key="2">
    <source>
        <dbReference type="Pfam" id="PF00188"/>
    </source>
</evidence>
<dbReference type="InterPro" id="IPR014044">
    <property type="entry name" value="CAP_dom"/>
</dbReference>
<dbReference type="EMBL" id="JAJNEC010000005">
    <property type="protein sequence ID" value="MCD2422975.1"/>
    <property type="molecule type" value="Genomic_DNA"/>
</dbReference>
<proteinExistence type="predicted"/>
<evidence type="ECO:0000313" key="4">
    <source>
        <dbReference type="Proteomes" id="UP001199816"/>
    </source>
</evidence>
<keyword evidence="4" id="KW-1185">Reference proteome</keyword>
<feature type="chain" id="PRO_5045328991" evidence="1">
    <location>
        <begin position="23"/>
        <end position="168"/>
    </location>
</feature>
<dbReference type="SUPFAM" id="SSF55797">
    <property type="entry name" value="PR-1-like"/>
    <property type="match status" value="1"/>
</dbReference>
<feature type="signal peptide" evidence="1">
    <location>
        <begin position="1"/>
        <end position="22"/>
    </location>
</feature>
<dbReference type="Gene3D" id="3.40.33.10">
    <property type="entry name" value="CAP"/>
    <property type="match status" value="1"/>
</dbReference>
<protein>
    <submittedName>
        <fullName evidence="3">CAP domain-containing protein</fullName>
    </submittedName>
</protein>
<accession>A0ABS8PPF0</accession>
<dbReference type="InterPro" id="IPR035940">
    <property type="entry name" value="CAP_sf"/>
</dbReference>